<keyword evidence="3" id="KW-1185">Reference proteome</keyword>
<evidence type="ECO:0000256" key="1">
    <source>
        <dbReference type="SAM" id="SignalP"/>
    </source>
</evidence>
<reference evidence="2 3" key="1">
    <citation type="submission" date="2023-07" db="EMBL/GenBank/DDBJ databases">
        <title>Genomic Encyclopedia of Type Strains, Phase IV (KMG-IV): sequencing the most valuable type-strain genomes for metagenomic binning, comparative biology and taxonomic classification.</title>
        <authorList>
            <person name="Goeker M."/>
        </authorList>
    </citation>
    <scope>NUCLEOTIDE SEQUENCE [LARGE SCALE GENOMIC DNA]</scope>
    <source>
        <strain evidence="2 3">DSM 15561</strain>
    </source>
</reference>
<keyword evidence="1" id="KW-0732">Signal</keyword>
<organism evidence="2 3">
    <name type="scientific">Ancylobacter amanitiformis</name>
    <dbReference type="NCBI Taxonomy" id="217069"/>
    <lineage>
        <taxon>Bacteria</taxon>
        <taxon>Pseudomonadati</taxon>
        <taxon>Pseudomonadota</taxon>
        <taxon>Alphaproteobacteria</taxon>
        <taxon>Hyphomicrobiales</taxon>
        <taxon>Xanthobacteraceae</taxon>
        <taxon>Ancylobacter</taxon>
    </lineage>
</organism>
<evidence type="ECO:0000313" key="2">
    <source>
        <dbReference type="EMBL" id="MDQ0511618.1"/>
    </source>
</evidence>
<proteinExistence type="predicted"/>
<comment type="caution">
    <text evidence="2">The sequence shown here is derived from an EMBL/GenBank/DDBJ whole genome shotgun (WGS) entry which is preliminary data.</text>
</comment>
<accession>A0ABU0LSQ1</accession>
<dbReference type="InterPro" id="IPR010607">
    <property type="entry name" value="DUF1194"/>
</dbReference>
<dbReference type="RefSeq" id="WP_306890312.1">
    <property type="nucleotide sequence ID" value="NZ_JAUSVR010000007.1"/>
</dbReference>
<protein>
    <recommendedName>
        <fullName evidence="4">DUF1194 domain-containing protein</fullName>
    </recommendedName>
</protein>
<feature type="chain" id="PRO_5045291030" description="DUF1194 domain-containing protein" evidence="1">
    <location>
        <begin position="31"/>
        <end position="266"/>
    </location>
</feature>
<dbReference type="Proteomes" id="UP001235094">
    <property type="component" value="Unassembled WGS sequence"/>
</dbReference>
<dbReference type="SUPFAM" id="SSF53300">
    <property type="entry name" value="vWA-like"/>
    <property type="match status" value="1"/>
</dbReference>
<dbReference type="Gene3D" id="3.40.50.410">
    <property type="entry name" value="von Willebrand factor, type A domain"/>
    <property type="match status" value="1"/>
</dbReference>
<name>A0ABU0LSQ1_9HYPH</name>
<dbReference type="EMBL" id="JAUSVR010000007">
    <property type="protein sequence ID" value="MDQ0511618.1"/>
    <property type="molecule type" value="Genomic_DNA"/>
</dbReference>
<sequence>MFWGVKVRELWLGGLLVLSLAAGGSLPADADGKGGLPVDLELVIAADVSTSMDRAEKDLQQGGFIAAFRDGQVHRAIALGPLGRIAVTYVEWGGSDRQRVVVPWTLIDSPEAARAFADRLAEVSPGRLTYGTNMGDAIVFGLGQFAQSGFVGLRAAIDISGDGKSNRGRPLHLARAAALARGVVINGLPIVYDDEAPETVSFVENPDGKVPPAELIDYFLQEVIGGPGAFVIPVMNRQLYGEAIRAKLVREIAGGPPEPRFSAVPP</sequence>
<dbReference type="Pfam" id="PF06707">
    <property type="entry name" value="DUF1194"/>
    <property type="match status" value="1"/>
</dbReference>
<feature type="signal peptide" evidence="1">
    <location>
        <begin position="1"/>
        <end position="30"/>
    </location>
</feature>
<evidence type="ECO:0008006" key="4">
    <source>
        <dbReference type="Google" id="ProtNLM"/>
    </source>
</evidence>
<dbReference type="InterPro" id="IPR036465">
    <property type="entry name" value="vWFA_dom_sf"/>
</dbReference>
<evidence type="ECO:0000313" key="3">
    <source>
        <dbReference type="Proteomes" id="UP001235094"/>
    </source>
</evidence>
<gene>
    <name evidence="2" type="ORF">QOZ99_002517</name>
</gene>